<accession>X1KS76</accession>
<protein>
    <submittedName>
        <fullName evidence="1">Uncharacterized protein</fullName>
    </submittedName>
</protein>
<name>X1KS76_9ZZZZ</name>
<sequence>MHLMTLLMPTCILKNNPYKSGQAILKNMDILIEGIVEEEDIG</sequence>
<evidence type="ECO:0000313" key="1">
    <source>
        <dbReference type="EMBL" id="GAH84868.1"/>
    </source>
</evidence>
<comment type="caution">
    <text evidence="1">The sequence shown here is derived from an EMBL/GenBank/DDBJ whole genome shotgun (WGS) entry which is preliminary data.</text>
</comment>
<feature type="non-terminal residue" evidence="1">
    <location>
        <position position="42"/>
    </location>
</feature>
<dbReference type="EMBL" id="BARU01037133">
    <property type="protein sequence ID" value="GAH84868.1"/>
    <property type="molecule type" value="Genomic_DNA"/>
</dbReference>
<reference evidence="1" key="1">
    <citation type="journal article" date="2014" name="Front. Microbiol.">
        <title>High frequency of phylogenetically diverse reductive dehalogenase-homologous genes in deep subseafloor sedimentary metagenomes.</title>
        <authorList>
            <person name="Kawai M."/>
            <person name="Futagami T."/>
            <person name="Toyoda A."/>
            <person name="Takaki Y."/>
            <person name="Nishi S."/>
            <person name="Hori S."/>
            <person name="Arai W."/>
            <person name="Tsubouchi T."/>
            <person name="Morono Y."/>
            <person name="Uchiyama I."/>
            <person name="Ito T."/>
            <person name="Fujiyama A."/>
            <person name="Inagaki F."/>
            <person name="Takami H."/>
        </authorList>
    </citation>
    <scope>NUCLEOTIDE SEQUENCE</scope>
    <source>
        <strain evidence="1">Expedition CK06-06</strain>
    </source>
</reference>
<dbReference type="AlphaFoldDB" id="X1KS76"/>
<gene>
    <name evidence="1" type="ORF">S03H2_57908</name>
</gene>
<proteinExistence type="predicted"/>
<organism evidence="1">
    <name type="scientific">marine sediment metagenome</name>
    <dbReference type="NCBI Taxonomy" id="412755"/>
    <lineage>
        <taxon>unclassified sequences</taxon>
        <taxon>metagenomes</taxon>
        <taxon>ecological metagenomes</taxon>
    </lineage>
</organism>